<dbReference type="Proteomes" id="UP001303160">
    <property type="component" value="Unassembled WGS sequence"/>
</dbReference>
<dbReference type="AlphaFoldDB" id="A0AAN7AT98"/>
<name>A0AAN7AT98_9PEZI</name>
<accession>A0AAN7AT98</accession>
<evidence type="ECO:0000313" key="2">
    <source>
        <dbReference type="EMBL" id="KAK4198563.1"/>
    </source>
</evidence>
<dbReference type="EMBL" id="MU863944">
    <property type="protein sequence ID" value="KAK4198563.1"/>
    <property type="molecule type" value="Genomic_DNA"/>
</dbReference>
<keyword evidence="3" id="KW-1185">Reference proteome</keyword>
<reference evidence="2" key="2">
    <citation type="submission" date="2023-05" db="EMBL/GenBank/DDBJ databases">
        <authorList>
            <consortium name="Lawrence Berkeley National Laboratory"/>
            <person name="Steindorff A."/>
            <person name="Hensen N."/>
            <person name="Bonometti L."/>
            <person name="Westerberg I."/>
            <person name="Brannstrom I.O."/>
            <person name="Guillou S."/>
            <person name="Cros-Aarteil S."/>
            <person name="Calhoun S."/>
            <person name="Haridas S."/>
            <person name="Kuo A."/>
            <person name="Mondo S."/>
            <person name="Pangilinan J."/>
            <person name="Riley R."/>
            <person name="Labutti K."/>
            <person name="Andreopoulos B."/>
            <person name="Lipzen A."/>
            <person name="Chen C."/>
            <person name="Yanf M."/>
            <person name="Daum C."/>
            <person name="Ng V."/>
            <person name="Clum A."/>
            <person name="Ohm R."/>
            <person name="Martin F."/>
            <person name="Silar P."/>
            <person name="Natvig D."/>
            <person name="Lalanne C."/>
            <person name="Gautier V."/>
            <person name="Ament-Velasquez S.L."/>
            <person name="Kruys A."/>
            <person name="Hutchinson M.I."/>
            <person name="Powell A.J."/>
            <person name="Barry K."/>
            <person name="Miller A.N."/>
            <person name="Grigoriev I.V."/>
            <person name="Debuchy R."/>
            <person name="Gladieux P."/>
            <person name="Thoren M.H."/>
            <person name="Johannesson H."/>
        </authorList>
    </citation>
    <scope>NUCLEOTIDE SEQUENCE</scope>
    <source>
        <strain evidence="2">CBS 315.58</strain>
    </source>
</reference>
<protein>
    <submittedName>
        <fullName evidence="2">Uncharacterized protein</fullName>
    </submittedName>
</protein>
<feature type="signal peptide" evidence="1">
    <location>
        <begin position="1"/>
        <end position="19"/>
    </location>
</feature>
<proteinExistence type="predicted"/>
<feature type="chain" id="PRO_5042971861" evidence="1">
    <location>
        <begin position="20"/>
        <end position="203"/>
    </location>
</feature>
<evidence type="ECO:0000256" key="1">
    <source>
        <dbReference type="SAM" id="SignalP"/>
    </source>
</evidence>
<evidence type="ECO:0000313" key="3">
    <source>
        <dbReference type="Proteomes" id="UP001303160"/>
    </source>
</evidence>
<sequence length="203" mass="22087">MMLSITITLLLGSISTVTANSACIAAAPNPDNATFVTGDDEISRQFKIQWAENTNVSNPTIAYMPCGGWGDDGPDVYTITNTVTQGTTATYTTTLTATTTQPYVKCPERDGNGPPGWLLDAFTDQYCLGDTYQSMELWEYGTFCLATPNNTKGVRFRECKMGGCSTTLYKDDNCTVGFSHIENELDCLRLAPDLHIPSLKVTC</sequence>
<gene>
    <name evidence="2" type="ORF">QBC40DRAFT_178486</name>
</gene>
<keyword evidence="1" id="KW-0732">Signal</keyword>
<organism evidence="2 3">
    <name type="scientific">Triangularia verruculosa</name>
    <dbReference type="NCBI Taxonomy" id="2587418"/>
    <lineage>
        <taxon>Eukaryota</taxon>
        <taxon>Fungi</taxon>
        <taxon>Dikarya</taxon>
        <taxon>Ascomycota</taxon>
        <taxon>Pezizomycotina</taxon>
        <taxon>Sordariomycetes</taxon>
        <taxon>Sordariomycetidae</taxon>
        <taxon>Sordariales</taxon>
        <taxon>Podosporaceae</taxon>
        <taxon>Triangularia</taxon>
    </lineage>
</organism>
<reference evidence="2" key="1">
    <citation type="journal article" date="2023" name="Mol. Phylogenet. Evol.">
        <title>Genome-scale phylogeny and comparative genomics of the fungal order Sordariales.</title>
        <authorList>
            <person name="Hensen N."/>
            <person name="Bonometti L."/>
            <person name="Westerberg I."/>
            <person name="Brannstrom I.O."/>
            <person name="Guillou S."/>
            <person name="Cros-Aarteil S."/>
            <person name="Calhoun S."/>
            <person name="Haridas S."/>
            <person name="Kuo A."/>
            <person name="Mondo S."/>
            <person name="Pangilinan J."/>
            <person name="Riley R."/>
            <person name="LaButti K."/>
            <person name="Andreopoulos B."/>
            <person name="Lipzen A."/>
            <person name="Chen C."/>
            <person name="Yan M."/>
            <person name="Daum C."/>
            <person name="Ng V."/>
            <person name="Clum A."/>
            <person name="Steindorff A."/>
            <person name="Ohm R.A."/>
            <person name="Martin F."/>
            <person name="Silar P."/>
            <person name="Natvig D.O."/>
            <person name="Lalanne C."/>
            <person name="Gautier V."/>
            <person name="Ament-Velasquez S.L."/>
            <person name="Kruys A."/>
            <person name="Hutchinson M.I."/>
            <person name="Powell A.J."/>
            <person name="Barry K."/>
            <person name="Miller A.N."/>
            <person name="Grigoriev I.V."/>
            <person name="Debuchy R."/>
            <person name="Gladieux P."/>
            <person name="Hiltunen Thoren M."/>
            <person name="Johannesson H."/>
        </authorList>
    </citation>
    <scope>NUCLEOTIDE SEQUENCE</scope>
    <source>
        <strain evidence="2">CBS 315.58</strain>
    </source>
</reference>
<comment type="caution">
    <text evidence="2">The sequence shown here is derived from an EMBL/GenBank/DDBJ whole genome shotgun (WGS) entry which is preliminary data.</text>
</comment>